<sequence>MNKLKAVAVSTLVLSVDSKSYAFDGHPGDYLWLPDHSAVALIYGQYQSADSFKIDGGNTVPKSKLEAATSIVRGVYFRDLGGVKCPQQFDFRATLPREPTGKLMKRLLKAEYEAR</sequence>
<dbReference type="EMBL" id="JALQCW010000042">
    <property type="protein sequence ID" value="MCK9799443.1"/>
    <property type="molecule type" value="Genomic_DNA"/>
</dbReference>
<dbReference type="RefSeq" id="WP_268265766.1">
    <property type="nucleotide sequence ID" value="NZ_JALQCW010000042.1"/>
</dbReference>
<gene>
    <name evidence="1" type="ORF">M1B34_17465</name>
</gene>
<reference evidence="1 2" key="1">
    <citation type="journal article" date="2022" name="Int. J. Syst. Evol. Microbiol.">
        <title>Pseudomonas aegrilactucae sp. nov. and Pseudomonas morbosilactucae sp. nov., pathogens causing bacterial rot of lettuce in Japan.</title>
        <authorList>
            <person name="Sawada H."/>
            <person name="Fujikawa T."/>
            <person name="Satou M."/>
        </authorList>
    </citation>
    <scope>NUCLEOTIDE SEQUENCE [LARGE SCALE GENOMIC DNA]</scope>
    <source>
        <strain evidence="1 2">MAFF 302030</strain>
    </source>
</reference>
<protein>
    <recommendedName>
        <fullName evidence="3">AMP-binding enzyme C-terminal domain-containing protein</fullName>
    </recommendedName>
</protein>
<name>A0A9X1YWB2_9PSED</name>
<comment type="caution">
    <text evidence="1">The sequence shown here is derived from an EMBL/GenBank/DDBJ whole genome shotgun (WGS) entry which is preliminary data.</text>
</comment>
<evidence type="ECO:0000313" key="2">
    <source>
        <dbReference type="Proteomes" id="UP001155059"/>
    </source>
</evidence>
<evidence type="ECO:0000313" key="1">
    <source>
        <dbReference type="EMBL" id="MCK9799443.1"/>
    </source>
</evidence>
<dbReference type="AlphaFoldDB" id="A0A9X1YWB2"/>
<proteinExistence type="predicted"/>
<organism evidence="1 2">
    <name type="scientific">Pseudomonas morbosilactucae</name>
    <dbReference type="NCBI Taxonomy" id="2938197"/>
    <lineage>
        <taxon>Bacteria</taxon>
        <taxon>Pseudomonadati</taxon>
        <taxon>Pseudomonadota</taxon>
        <taxon>Gammaproteobacteria</taxon>
        <taxon>Pseudomonadales</taxon>
        <taxon>Pseudomonadaceae</taxon>
        <taxon>Pseudomonas</taxon>
    </lineage>
</organism>
<dbReference type="SUPFAM" id="SSF56801">
    <property type="entry name" value="Acetyl-CoA synthetase-like"/>
    <property type="match status" value="1"/>
</dbReference>
<reference evidence="1 2" key="2">
    <citation type="journal article" date="2023" name="Plant Pathol.">
        <title>Dismantling and reorganizing Pseudomonas marginalis sensu#lato.</title>
        <authorList>
            <person name="Sawada H."/>
            <person name="Fujikawa T."/>
            <person name="Satou M."/>
        </authorList>
    </citation>
    <scope>NUCLEOTIDE SEQUENCE [LARGE SCALE GENOMIC DNA]</scope>
    <source>
        <strain evidence="1 2">MAFF 302030</strain>
    </source>
</reference>
<evidence type="ECO:0008006" key="3">
    <source>
        <dbReference type="Google" id="ProtNLM"/>
    </source>
</evidence>
<dbReference type="Proteomes" id="UP001155059">
    <property type="component" value="Unassembled WGS sequence"/>
</dbReference>
<accession>A0A9X1YWB2</accession>